<dbReference type="InterPro" id="IPR043864">
    <property type="entry name" value="Omp85-like_dom"/>
</dbReference>
<evidence type="ECO:0000256" key="1">
    <source>
        <dbReference type="ARBA" id="ARBA00022801"/>
    </source>
</evidence>
<reference evidence="7" key="1">
    <citation type="submission" date="2013-07" db="EMBL/GenBank/DDBJ databases">
        <authorList>
            <consortium name="DOE Joint Genome Institute"/>
            <person name="Anderson I."/>
            <person name="Huntemann M."/>
            <person name="Han J."/>
            <person name="Chen A."/>
            <person name="Kyrpides N."/>
            <person name="Mavromatis K."/>
            <person name="Markowitz V."/>
            <person name="Palaniappan K."/>
            <person name="Ivanova N."/>
            <person name="Schaumberg A."/>
            <person name="Pati A."/>
            <person name="Liolios K."/>
            <person name="Nordberg H.P."/>
            <person name="Cantor M.N."/>
            <person name="Hua S.X."/>
            <person name="Woyke T."/>
        </authorList>
    </citation>
    <scope>NUCLEOTIDE SEQUENCE [LARGE SCALE GENOMIC DNA]</scope>
    <source>
        <strain evidence="7">DSM 17970</strain>
    </source>
</reference>
<feature type="domain" description="PNPLA" evidence="6">
    <location>
        <begin position="31"/>
        <end position="223"/>
    </location>
</feature>
<feature type="active site" description="Nucleophile" evidence="4">
    <location>
        <position position="64"/>
    </location>
</feature>
<feature type="active site" description="Proton acceptor" evidence="4">
    <location>
        <position position="210"/>
    </location>
</feature>
<keyword evidence="2 4" id="KW-0442">Lipid degradation</keyword>
<keyword evidence="1 4" id="KW-0378">Hydrolase</keyword>
<feature type="short sequence motif" description="DGA/G" evidence="4">
    <location>
        <begin position="210"/>
        <end position="212"/>
    </location>
</feature>
<dbReference type="CDD" id="cd07205">
    <property type="entry name" value="Pat_PNPLA6_PNPLA7_NTE1_like"/>
    <property type="match status" value="1"/>
</dbReference>
<dbReference type="RefSeq" id="WP_036876227.1">
    <property type="nucleotide sequence ID" value="NZ_KK073873.1"/>
</dbReference>
<keyword evidence="8" id="KW-1185">Reference proteome</keyword>
<keyword evidence="3 4" id="KW-0443">Lipid metabolism</keyword>
<dbReference type="EMBL" id="JFBS01000001">
    <property type="protein sequence ID" value="EXG77895.1"/>
    <property type="molecule type" value="Genomic_DNA"/>
</dbReference>
<evidence type="ECO:0000256" key="2">
    <source>
        <dbReference type="ARBA" id="ARBA00022963"/>
    </source>
</evidence>
<accession>A0ABP3BCN8</accession>
<organism evidence="7 8">
    <name type="scientific">Xylanibacter oryzae DSM 17970</name>
    <dbReference type="NCBI Taxonomy" id="915438"/>
    <lineage>
        <taxon>Bacteria</taxon>
        <taxon>Pseudomonadati</taxon>
        <taxon>Bacteroidota</taxon>
        <taxon>Bacteroidia</taxon>
        <taxon>Bacteroidales</taxon>
        <taxon>Prevotellaceae</taxon>
        <taxon>Xylanibacter</taxon>
    </lineage>
</organism>
<keyword evidence="5" id="KW-0732">Signal</keyword>
<dbReference type="InterPro" id="IPR050301">
    <property type="entry name" value="NTE"/>
</dbReference>
<evidence type="ECO:0000313" key="7">
    <source>
        <dbReference type="EMBL" id="EXG77895.1"/>
    </source>
</evidence>
<evidence type="ECO:0000256" key="3">
    <source>
        <dbReference type="ARBA" id="ARBA00023098"/>
    </source>
</evidence>
<proteinExistence type="predicted"/>
<dbReference type="Pfam" id="PF01734">
    <property type="entry name" value="Patatin"/>
    <property type="match status" value="1"/>
</dbReference>
<dbReference type="InterPro" id="IPR002641">
    <property type="entry name" value="PNPLA_dom"/>
</dbReference>
<dbReference type="PROSITE" id="PS51635">
    <property type="entry name" value="PNPLA"/>
    <property type="match status" value="1"/>
</dbReference>
<protein>
    <submittedName>
        <fullName evidence="7">Esterase of the alpha-beta hydrolase superfamily</fullName>
    </submittedName>
</protein>
<feature type="chain" id="PRO_5045079366" evidence="5">
    <location>
        <begin position="22"/>
        <end position="736"/>
    </location>
</feature>
<name>A0ABP3BCN8_9BACT</name>
<comment type="caution">
    <text evidence="7">The sequence shown here is derived from an EMBL/GenBank/DDBJ whole genome shotgun (WGS) entry which is preliminary data.</text>
</comment>
<evidence type="ECO:0000259" key="6">
    <source>
        <dbReference type="PROSITE" id="PS51635"/>
    </source>
</evidence>
<dbReference type="Proteomes" id="UP000243438">
    <property type="component" value="Unassembled WGS sequence"/>
</dbReference>
<dbReference type="Pfam" id="PF19143">
    <property type="entry name" value="Omp85_2"/>
    <property type="match status" value="1"/>
</dbReference>
<gene>
    <name evidence="7" type="ORF">XylorDRAFT_0245</name>
</gene>
<dbReference type="Gene3D" id="3.40.1090.10">
    <property type="entry name" value="Cytosolic phospholipase A2 catalytic domain"/>
    <property type="match status" value="2"/>
</dbReference>
<feature type="short sequence motif" description="GXSXG" evidence="4">
    <location>
        <begin position="62"/>
        <end position="66"/>
    </location>
</feature>
<dbReference type="InterPro" id="IPR016035">
    <property type="entry name" value="Acyl_Trfase/lysoPLipase"/>
</dbReference>
<dbReference type="PANTHER" id="PTHR14226:SF76">
    <property type="entry name" value="NTE FAMILY PROTEIN RSSA"/>
    <property type="match status" value="1"/>
</dbReference>
<evidence type="ECO:0000256" key="4">
    <source>
        <dbReference type="PROSITE-ProRule" id="PRU01161"/>
    </source>
</evidence>
<sequence>MKRRILIIVCLLFTLTLSAQQQSLHRKKVAVVLSGGGAKGMAHIGVLKVLEKAGIPIDYVVGTSMGAIVGGLYSIGYDAAALDSMVRFQDWGFLLSDRIDTRHQSLEERQKQNTYIISKPLAISKMRSEQAGGLIYGQNLTNLFSKLTVGYHDSIDFNTLPIPFACVATNIVDNSEVDFHGGWLTTAMRASMSIPAFFTPVRMDSMVLVDGGLRNNYPADIAKKMGADIIIGVVVQSEAKTANQLHSSRDIIGQLVDVNCKNKYDENMYITDIPIRVNVKGYSSTSFAHEAIDTLILRGERAAMVKWNDLIALKQKIGLDSTFRPKKILRWHSSGLNEKIKLLALDFSNISPNDQKFLIRRYRLNEGDSISSDQIEQAITALRGDLFYADAEYVLRQMPGGYWLKIGAKEKKLSQINLGVRFDTEETVAMQANAMFKLHTKLPINIEFTGRLGKRMMARIDANFNPSRFKKFTLSYMFKRNDINVYNKGNRDFNFTFNYHDVDLSLLNISGKNYFVDFTARWEYFDYNDILTGKNIVLANDKHEHYYSYHFKMHYDSEDNPYFSTRGARFLAEYGLYTDNFVKYKNESPFNIASASWRYSVRLNSKLVLQPSLYGRMIFGKDIPFCYYNVIGGEWFGHYMDQQMPFVGIGNMEYVRNDFIAASIKVQQRIADNNYVIFTGTFATNGDKLGSVFDSFIHGYRIDYAYNSLFGPLGASLGYSSRTNEPYFYINLGYVF</sequence>
<feature type="signal peptide" evidence="5">
    <location>
        <begin position="1"/>
        <end position="21"/>
    </location>
</feature>
<feature type="short sequence motif" description="GXGXXG" evidence="4">
    <location>
        <begin position="35"/>
        <end position="40"/>
    </location>
</feature>
<evidence type="ECO:0000313" key="8">
    <source>
        <dbReference type="Proteomes" id="UP000243438"/>
    </source>
</evidence>
<dbReference type="GO" id="GO:0016787">
    <property type="term" value="F:hydrolase activity"/>
    <property type="evidence" value="ECO:0007669"/>
    <property type="project" value="UniProtKB-KW"/>
</dbReference>
<dbReference type="SUPFAM" id="SSF52151">
    <property type="entry name" value="FabD/lysophospholipase-like"/>
    <property type="match status" value="1"/>
</dbReference>
<evidence type="ECO:0000256" key="5">
    <source>
        <dbReference type="SAM" id="SignalP"/>
    </source>
</evidence>
<dbReference type="PANTHER" id="PTHR14226">
    <property type="entry name" value="NEUROPATHY TARGET ESTERASE/SWISS CHEESE D.MELANOGASTER"/>
    <property type="match status" value="1"/>
</dbReference>